<dbReference type="InterPro" id="IPR019422">
    <property type="entry name" value="7TM_GPCR_serpentine_rcpt_Srh"/>
</dbReference>
<keyword evidence="1" id="KW-1133">Transmembrane helix</keyword>
<accession>A0A1I7ZRE7</accession>
<evidence type="ECO:0000313" key="2">
    <source>
        <dbReference type="Proteomes" id="UP000095287"/>
    </source>
</evidence>
<feature type="transmembrane region" description="Helical" evidence="1">
    <location>
        <begin position="61"/>
        <end position="85"/>
    </location>
</feature>
<evidence type="ECO:0000313" key="3">
    <source>
        <dbReference type="WBParaSite" id="L893_g28791.t1"/>
    </source>
</evidence>
<dbReference type="AlphaFoldDB" id="A0A1I7ZRE7"/>
<keyword evidence="2" id="KW-1185">Reference proteome</keyword>
<sequence>MNFSFRPEALPFLGGLAMYMTSYVAASIYLMLKLGQAIKMRTSSTASETVRLVKTVRRNCLCLVVIFVVTDVVPGFVLLGSFSLLGADNVRPVVTVVVRYVCISCSSYSWITTVVMIIITKPYREKTMQMLRSLSTTMNN</sequence>
<organism evidence="2 3">
    <name type="scientific">Steinernema glaseri</name>
    <dbReference type="NCBI Taxonomy" id="37863"/>
    <lineage>
        <taxon>Eukaryota</taxon>
        <taxon>Metazoa</taxon>
        <taxon>Ecdysozoa</taxon>
        <taxon>Nematoda</taxon>
        <taxon>Chromadorea</taxon>
        <taxon>Rhabditida</taxon>
        <taxon>Tylenchina</taxon>
        <taxon>Panagrolaimomorpha</taxon>
        <taxon>Strongyloidoidea</taxon>
        <taxon>Steinernematidae</taxon>
        <taxon>Steinernema</taxon>
    </lineage>
</organism>
<reference evidence="3" key="1">
    <citation type="submission" date="2016-11" db="UniProtKB">
        <authorList>
            <consortium name="WormBaseParasite"/>
        </authorList>
    </citation>
    <scope>IDENTIFICATION</scope>
</reference>
<dbReference type="Pfam" id="PF10318">
    <property type="entry name" value="7TM_GPCR_Srh"/>
    <property type="match status" value="1"/>
</dbReference>
<feature type="transmembrane region" description="Helical" evidence="1">
    <location>
        <begin position="97"/>
        <end position="120"/>
    </location>
</feature>
<keyword evidence="1" id="KW-0472">Membrane</keyword>
<name>A0A1I7ZRE7_9BILA</name>
<dbReference type="WBParaSite" id="L893_g28791.t1">
    <property type="protein sequence ID" value="L893_g28791.t1"/>
    <property type="gene ID" value="L893_g28791"/>
</dbReference>
<evidence type="ECO:0000256" key="1">
    <source>
        <dbReference type="SAM" id="Phobius"/>
    </source>
</evidence>
<proteinExistence type="predicted"/>
<protein>
    <submittedName>
        <fullName evidence="3">G_PROTEIN_RECEP_F1_2 domain-containing protein</fullName>
    </submittedName>
</protein>
<dbReference type="Proteomes" id="UP000095287">
    <property type="component" value="Unplaced"/>
</dbReference>
<feature type="transmembrane region" description="Helical" evidence="1">
    <location>
        <begin position="12"/>
        <end position="32"/>
    </location>
</feature>
<keyword evidence="1" id="KW-0812">Transmembrane</keyword>